<dbReference type="InterPro" id="IPR013149">
    <property type="entry name" value="ADH-like_C"/>
</dbReference>
<dbReference type="InterPro" id="IPR011032">
    <property type="entry name" value="GroES-like_sf"/>
</dbReference>
<evidence type="ECO:0000259" key="3">
    <source>
        <dbReference type="Pfam" id="PF08240"/>
    </source>
</evidence>
<dbReference type="SUPFAM" id="SSF51735">
    <property type="entry name" value="NAD(P)-binding Rossmann-fold domains"/>
    <property type="match status" value="1"/>
</dbReference>
<dbReference type="PANTHER" id="PTHR43401:SF3">
    <property type="entry name" value="L-GALACTONATE-5-DEHYDROGENASE"/>
    <property type="match status" value="1"/>
</dbReference>
<dbReference type="SUPFAM" id="SSF50129">
    <property type="entry name" value="GroES-like"/>
    <property type="match status" value="1"/>
</dbReference>
<dbReference type="Pfam" id="PF00107">
    <property type="entry name" value="ADH_zinc_N"/>
    <property type="match status" value="1"/>
</dbReference>
<dbReference type="GO" id="GO:0016491">
    <property type="term" value="F:oxidoreductase activity"/>
    <property type="evidence" value="ECO:0007669"/>
    <property type="project" value="UniProtKB-KW"/>
</dbReference>
<sequence length="336" mass="35595">MKALRCDEPGRLTIIQRDVPSAGPGEVLVRIRRVGICGTDYHIVQGNQPYLEYPRVIGHELAGEIAEAPSGSSFKSGDIVCIEPYLYCGTCRACRQGKTNCCQNLQVLGVHRDGGACEYIAVPERNVVPATGLGLDEAAMVEFLAIGAHGVRRSGAGPASRVAVVGAGPIGIAAAIFAKARGAEVSVLDMNARRLAFCRDEIGADHVFEVSSGIDDRLKAATDGDFFDVVIDATGSPRAMMTGFSYVSHGGTYVLLSIVRADITFSDPEFHKRETSLLGSRNATRQDFETVLEAIRSGKVPTAALASHRGGLDDAPGLIPMWSAPEAGVIKALVEL</sequence>
<evidence type="ECO:0000259" key="2">
    <source>
        <dbReference type="Pfam" id="PF00107"/>
    </source>
</evidence>
<dbReference type="Proteomes" id="UP000403266">
    <property type="component" value="Unassembled WGS sequence"/>
</dbReference>
<dbReference type="CDD" id="cd08261">
    <property type="entry name" value="Zn_ADH7"/>
    <property type="match status" value="1"/>
</dbReference>
<dbReference type="Pfam" id="PF08240">
    <property type="entry name" value="ADH_N"/>
    <property type="match status" value="1"/>
</dbReference>
<reference evidence="4 5" key="1">
    <citation type="journal article" date="2019" name="Syst. Appl. Microbiol.">
        <title>Microvirga tunisiensis sp. nov., a root nodule symbiotic bacterium isolated from Lupinus micranthus and L. luteus grown in Northern Tunisia.</title>
        <authorList>
            <person name="Msaddak A."/>
            <person name="Rejili M."/>
            <person name="Duran D."/>
            <person name="Mars M."/>
            <person name="Palacios J.M."/>
            <person name="Ruiz-Argueso T."/>
            <person name="Rey L."/>
            <person name="Imperial J."/>
        </authorList>
    </citation>
    <scope>NUCLEOTIDE SEQUENCE [LARGE SCALE GENOMIC DNA]</scope>
    <source>
        <strain evidence="4 5">Lmie10</strain>
    </source>
</reference>
<feature type="domain" description="Alcohol dehydrogenase-like N-terminal" evidence="3">
    <location>
        <begin position="23"/>
        <end position="130"/>
    </location>
</feature>
<dbReference type="InterPro" id="IPR013154">
    <property type="entry name" value="ADH-like_N"/>
</dbReference>
<gene>
    <name evidence="4" type="ORF">FS320_02655</name>
</gene>
<evidence type="ECO:0000256" key="1">
    <source>
        <dbReference type="ARBA" id="ARBA00023002"/>
    </source>
</evidence>
<accession>A0A5N7MB56</accession>
<dbReference type="EMBL" id="VOSK01000004">
    <property type="protein sequence ID" value="MPR24152.1"/>
    <property type="molecule type" value="Genomic_DNA"/>
</dbReference>
<comment type="caution">
    <text evidence="4">The sequence shown here is derived from an EMBL/GenBank/DDBJ whole genome shotgun (WGS) entry which is preliminary data.</text>
</comment>
<protein>
    <submittedName>
        <fullName evidence="4">Zinc-binding alcohol dehydrogenase family protein</fullName>
    </submittedName>
</protein>
<keyword evidence="1" id="KW-0560">Oxidoreductase</keyword>
<organism evidence="4 5">
    <name type="scientific">Microvirga tunisiensis</name>
    <dbReference type="NCBI Taxonomy" id="2108360"/>
    <lineage>
        <taxon>Bacteria</taxon>
        <taxon>Pseudomonadati</taxon>
        <taxon>Pseudomonadota</taxon>
        <taxon>Alphaproteobacteria</taxon>
        <taxon>Hyphomicrobiales</taxon>
        <taxon>Methylobacteriaceae</taxon>
        <taxon>Microvirga</taxon>
    </lineage>
</organism>
<dbReference type="PANTHER" id="PTHR43401">
    <property type="entry name" value="L-THREONINE 3-DEHYDROGENASE"/>
    <property type="match status" value="1"/>
</dbReference>
<dbReference type="Gene3D" id="3.40.50.720">
    <property type="entry name" value="NAD(P)-binding Rossmann-like Domain"/>
    <property type="match status" value="1"/>
</dbReference>
<dbReference type="InterPro" id="IPR036291">
    <property type="entry name" value="NAD(P)-bd_dom_sf"/>
</dbReference>
<proteinExistence type="predicted"/>
<dbReference type="RefSeq" id="WP_152709064.1">
    <property type="nucleotide sequence ID" value="NZ_VOSJ01000003.1"/>
</dbReference>
<feature type="domain" description="Alcohol dehydrogenase-like C-terminal" evidence="2">
    <location>
        <begin position="169"/>
        <end position="295"/>
    </location>
</feature>
<name>A0A5N7MB56_9HYPH</name>
<keyword evidence="5" id="KW-1185">Reference proteome</keyword>
<dbReference type="Gene3D" id="3.90.180.10">
    <property type="entry name" value="Medium-chain alcohol dehydrogenases, catalytic domain"/>
    <property type="match status" value="1"/>
</dbReference>
<dbReference type="InterPro" id="IPR050129">
    <property type="entry name" value="Zn_alcohol_dh"/>
</dbReference>
<evidence type="ECO:0000313" key="4">
    <source>
        <dbReference type="EMBL" id="MPR24152.1"/>
    </source>
</evidence>
<evidence type="ECO:0000313" key="5">
    <source>
        <dbReference type="Proteomes" id="UP000403266"/>
    </source>
</evidence>
<dbReference type="OrthoDB" id="9809185at2"/>
<dbReference type="AlphaFoldDB" id="A0A5N7MB56"/>